<name>A0A1R7T5T5_9BACT</name>
<dbReference type="EMBL" id="CP019646">
    <property type="protein sequence ID" value="AQQ71743.1"/>
    <property type="molecule type" value="Genomic_DNA"/>
</dbReference>
<keyword evidence="1" id="KW-0732">Signal</keyword>
<evidence type="ECO:0000313" key="2">
    <source>
        <dbReference type="EMBL" id="AQQ71743.1"/>
    </source>
</evidence>
<keyword evidence="3" id="KW-1185">Reference proteome</keyword>
<evidence type="ECO:0000313" key="3">
    <source>
        <dbReference type="Proteomes" id="UP000188181"/>
    </source>
</evidence>
<feature type="chain" id="PRO_5013386054" evidence="1">
    <location>
        <begin position="22"/>
        <end position="420"/>
    </location>
</feature>
<gene>
    <name evidence="2" type="ORF">SMSP2_02121</name>
</gene>
<sequence precursor="true">MNKIYTTVLVLLLALTAAASAMGNRAKSQISGKYDFEGSISKDVLENYLSRAITQGGFCYEQDGAVFNENLRMLKNIGAKFIGRAAFVWTPDMPDEKHFEIVAARAKQAHRADPEFVLQCCIFEAVFKSDNELTRFGVDQIRIPEFVFKEFGLPVQVRNFSYEAMLYKEGRYKDHWVKGASVPDVSKIETQMYFFYRAARYINAGFEGIHLGQIALMNANDPGNKIWFELTERIRGYARENGRRKFVMLDAHVPTGGYVSDEGRLLLDFHSFPQRPKEICETPYHAELEIGYHDAIFKRSKGGITPSGWKCESLPYLIELDNSGASNPGVCGGEEWWWPWGWDEITWFSHCDEDYRNYWLEYVVNWLKENDPVGHLQMPGCTTIAADPIGDIWTYRINTKSDACPTGFSQEETVKRLWSE</sequence>
<proteinExistence type="predicted"/>
<organism evidence="2 3">
    <name type="scientific">Limihaloglobus sulfuriphilus</name>
    <dbReference type="NCBI Taxonomy" id="1851148"/>
    <lineage>
        <taxon>Bacteria</taxon>
        <taxon>Pseudomonadati</taxon>
        <taxon>Planctomycetota</taxon>
        <taxon>Phycisphaerae</taxon>
        <taxon>Sedimentisphaerales</taxon>
        <taxon>Sedimentisphaeraceae</taxon>
        <taxon>Limihaloglobus</taxon>
    </lineage>
</organism>
<protein>
    <submittedName>
        <fullName evidence="2">Uncharacterized protein</fullName>
    </submittedName>
</protein>
<dbReference type="AlphaFoldDB" id="A0A1R7T5T5"/>
<dbReference type="RefSeq" id="WP_222566328.1">
    <property type="nucleotide sequence ID" value="NZ_CP019646.1"/>
</dbReference>
<accession>A0A1R7T5T5</accession>
<evidence type="ECO:0000256" key="1">
    <source>
        <dbReference type="SAM" id="SignalP"/>
    </source>
</evidence>
<dbReference type="KEGG" id="pbas:SMSP2_02121"/>
<dbReference type="Proteomes" id="UP000188181">
    <property type="component" value="Chromosome"/>
</dbReference>
<reference evidence="3" key="1">
    <citation type="submission" date="2017-02" db="EMBL/GenBank/DDBJ databases">
        <title>Comparative genomics and description of representatives of a novel lineage of planctomycetes thriving in anoxic sediments.</title>
        <authorList>
            <person name="Spring S."/>
            <person name="Bunk B."/>
            <person name="Sproer C."/>
        </authorList>
    </citation>
    <scope>NUCLEOTIDE SEQUENCE [LARGE SCALE GENOMIC DNA]</scope>
    <source>
        <strain evidence="3">SM-Chi-D1</strain>
    </source>
</reference>
<feature type="signal peptide" evidence="1">
    <location>
        <begin position="1"/>
        <end position="21"/>
    </location>
</feature>
<dbReference type="STRING" id="1851148.SMSP2_02121"/>